<reference evidence="4 5" key="1">
    <citation type="submission" date="2016-06" db="EMBL/GenBank/DDBJ databases">
        <title>Insight into the functional genes involving in sulfur oxidation in Pearl River water.</title>
        <authorList>
            <person name="Luo J."/>
            <person name="Tan X."/>
            <person name="Lin W."/>
        </authorList>
    </citation>
    <scope>NUCLEOTIDE SEQUENCE [LARGE SCALE GENOMIC DNA]</scope>
    <source>
        <strain evidence="4 5">LS2</strain>
    </source>
</reference>
<dbReference type="AlphaFoldDB" id="A0A191ZEQ8"/>
<dbReference type="CDD" id="cd01949">
    <property type="entry name" value="GGDEF"/>
    <property type="match status" value="1"/>
</dbReference>
<feature type="transmembrane region" description="Helical" evidence="1">
    <location>
        <begin position="6"/>
        <end position="28"/>
    </location>
</feature>
<dbReference type="PANTHER" id="PTHR33121">
    <property type="entry name" value="CYCLIC DI-GMP PHOSPHODIESTERASE PDEF"/>
    <property type="match status" value="1"/>
</dbReference>
<dbReference type="SUPFAM" id="SSF141868">
    <property type="entry name" value="EAL domain-like"/>
    <property type="match status" value="1"/>
</dbReference>
<dbReference type="OrthoDB" id="5894408at2"/>
<dbReference type="Gene3D" id="3.20.20.450">
    <property type="entry name" value="EAL domain"/>
    <property type="match status" value="1"/>
</dbReference>
<dbReference type="InterPro" id="IPR029016">
    <property type="entry name" value="GAF-like_dom_sf"/>
</dbReference>
<gene>
    <name evidence="4" type="ORF">A9404_02235</name>
</gene>
<name>A0A191ZEQ8_9GAMM</name>
<dbReference type="Pfam" id="PF00563">
    <property type="entry name" value="EAL"/>
    <property type="match status" value="1"/>
</dbReference>
<evidence type="ECO:0000313" key="4">
    <source>
        <dbReference type="EMBL" id="ANJ66354.1"/>
    </source>
</evidence>
<proteinExistence type="predicted"/>
<dbReference type="SMART" id="SM00052">
    <property type="entry name" value="EAL"/>
    <property type="match status" value="1"/>
</dbReference>
<dbReference type="SUPFAM" id="SSF55073">
    <property type="entry name" value="Nucleotide cyclase"/>
    <property type="match status" value="1"/>
</dbReference>
<dbReference type="InterPro" id="IPR000160">
    <property type="entry name" value="GGDEF_dom"/>
</dbReference>
<dbReference type="Gene3D" id="3.30.70.270">
    <property type="match status" value="1"/>
</dbReference>
<dbReference type="InterPro" id="IPR035919">
    <property type="entry name" value="EAL_sf"/>
</dbReference>
<dbReference type="InterPro" id="IPR029787">
    <property type="entry name" value="Nucleotide_cyclase"/>
</dbReference>
<dbReference type="Pfam" id="PF13185">
    <property type="entry name" value="GAF_2"/>
    <property type="match status" value="1"/>
</dbReference>
<dbReference type="STRING" id="1860122.A9404_02235"/>
<sequence length="832" mass="93786">MKVHRLALFGIGFIGVVIIALSMAFYYIERMVTLNAVADGLNQNLYYVENDLKRVLQTNRFSDIQETLDQAVGVNKSLAELSLSLDGRHLTYSSSRARIGQELHGNYVSVAQLYKGIVEYKDALFRTSLTYYDGEHKKQAWLFAGIDKDYVFGRMNQVAIMYGIGLFIALALMSGLVFELVRRAIVIPLEHMAHKVRSASVKTKDFFIQEFADLDRTLSETFLSLHQQHSDLKTAYENARYLDGILRTIADVNQVLITAKTVDELMVKSTERLASHPGNAFCWIGLARQGVIELSACSNADATIDLQPHQILAVLDADESLDPVVNAFRLGKAKFAEQLSVPDGEEEMRAIWRTIAQQAGYGAFVALPLRPSVHEDPIGVLGLYTHREAGFDLKEISMLEDLSGDIAFAIQAFERRVQLEHHLTTDSNTGLPNRVALIEYLNRSSSGLLAIINIDRFSDINAVYGITIGDALLVAYAQWLLRMIAPLKNVTLYKLGGDEFALLQTDAHQIEPFRKFLDHLVVETARSSFTLADIDVIMTVSIGMAYVSDQGLPHATAALKQAKMSHQSVRIYEGASSTQEQENNIAWYKRIKQAIEQSRIVPYYQPIVDNKTRRIVKYEALMRLIETDGQIVSPYVFLEIAKKTKLYTHLTRMMIDQVFNELQRCALPISVNLSAEDLSDDKLADYLEHQISLRQIGSRLIFEILESEGIHNYESVRAFILRFKSLGCQFAIDDFGAGYSNFDHLIKLNMDVLKIDGSLIRNLPHDRNTQIIVKHICDFAHEMGVTTVAEFVTNEAIYKWVVRFGIDTSQGYYFYEPAADLPVRDEIESSAL</sequence>
<keyword evidence="1" id="KW-0472">Membrane</keyword>
<dbReference type="GO" id="GO:0071111">
    <property type="term" value="F:cyclic-guanylate-specific phosphodiesterase activity"/>
    <property type="evidence" value="ECO:0007669"/>
    <property type="project" value="InterPro"/>
</dbReference>
<dbReference type="PANTHER" id="PTHR33121:SF79">
    <property type="entry name" value="CYCLIC DI-GMP PHOSPHODIESTERASE PDED-RELATED"/>
    <property type="match status" value="1"/>
</dbReference>
<feature type="domain" description="GGDEF" evidence="3">
    <location>
        <begin position="445"/>
        <end position="583"/>
    </location>
</feature>
<feature type="transmembrane region" description="Helical" evidence="1">
    <location>
        <begin position="158"/>
        <end position="178"/>
    </location>
</feature>
<dbReference type="InterPro" id="IPR050706">
    <property type="entry name" value="Cyclic-di-GMP_PDE-like"/>
</dbReference>
<dbReference type="InterPro" id="IPR003018">
    <property type="entry name" value="GAF"/>
</dbReference>
<accession>A0A191ZEQ8</accession>
<dbReference type="SUPFAM" id="SSF55781">
    <property type="entry name" value="GAF domain-like"/>
    <property type="match status" value="1"/>
</dbReference>
<dbReference type="InterPro" id="IPR043128">
    <property type="entry name" value="Rev_trsase/Diguanyl_cyclase"/>
</dbReference>
<dbReference type="Gene3D" id="3.30.450.40">
    <property type="match status" value="1"/>
</dbReference>
<dbReference type="EMBL" id="CP016027">
    <property type="protein sequence ID" value="ANJ66354.1"/>
    <property type="molecule type" value="Genomic_DNA"/>
</dbReference>
<dbReference type="SMART" id="SM00267">
    <property type="entry name" value="GGDEF"/>
    <property type="match status" value="1"/>
</dbReference>
<keyword evidence="1" id="KW-0812">Transmembrane</keyword>
<evidence type="ECO:0000259" key="3">
    <source>
        <dbReference type="PROSITE" id="PS50887"/>
    </source>
</evidence>
<dbReference type="CDD" id="cd01948">
    <property type="entry name" value="EAL"/>
    <property type="match status" value="1"/>
</dbReference>
<evidence type="ECO:0008006" key="6">
    <source>
        <dbReference type="Google" id="ProtNLM"/>
    </source>
</evidence>
<dbReference type="RefSeq" id="WP_066098275.1">
    <property type="nucleotide sequence ID" value="NZ_CP016027.1"/>
</dbReference>
<keyword evidence="5" id="KW-1185">Reference proteome</keyword>
<dbReference type="Proteomes" id="UP000078596">
    <property type="component" value="Chromosome"/>
</dbReference>
<organism evidence="4 5">
    <name type="scientific">Halothiobacillus diazotrophicus</name>
    <dbReference type="NCBI Taxonomy" id="1860122"/>
    <lineage>
        <taxon>Bacteria</taxon>
        <taxon>Pseudomonadati</taxon>
        <taxon>Pseudomonadota</taxon>
        <taxon>Gammaproteobacteria</taxon>
        <taxon>Chromatiales</taxon>
        <taxon>Halothiobacillaceae</taxon>
        <taxon>Halothiobacillus</taxon>
    </lineage>
</organism>
<dbReference type="KEGG" id="haz:A9404_02235"/>
<feature type="domain" description="EAL" evidence="2">
    <location>
        <begin position="584"/>
        <end position="831"/>
    </location>
</feature>
<protein>
    <recommendedName>
        <fullName evidence="6">Diguanylate cyclase</fullName>
    </recommendedName>
</protein>
<dbReference type="NCBIfam" id="TIGR00254">
    <property type="entry name" value="GGDEF"/>
    <property type="match status" value="1"/>
</dbReference>
<dbReference type="InterPro" id="IPR001633">
    <property type="entry name" value="EAL_dom"/>
</dbReference>
<dbReference type="PROSITE" id="PS50883">
    <property type="entry name" value="EAL"/>
    <property type="match status" value="1"/>
</dbReference>
<keyword evidence="1" id="KW-1133">Transmembrane helix</keyword>
<dbReference type="PROSITE" id="PS50887">
    <property type="entry name" value="GGDEF"/>
    <property type="match status" value="1"/>
</dbReference>
<dbReference type="Pfam" id="PF00990">
    <property type="entry name" value="GGDEF"/>
    <property type="match status" value="1"/>
</dbReference>
<evidence type="ECO:0000259" key="2">
    <source>
        <dbReference type="PROSITE" id="PS50883"/>
    </source>
</evidence>
<evidence type="ECO:0000313" key="5">
    <source>
        <dbReference type="Proteomes" id="UP000078596"/>
    </source>
</evidence>
<evidence type="ECO:0000256" key="1">
    <source>
        <dbReference type="SAM" id="Phobius"/>
    </source>
</evidence>